<dbReference type="InterPro" id="IPR005318">
    <property type="entry name" value="OM_porin_bac"/>
</dbReference>
<name>A0A401XNE3_9FLAO</name>
<dbReference type="InterPro" id="IPR023614">
    <property type="entry name" value="Porin_dom_sf"/>
</dbReference>
<comment type="caution">
    <text evidence="4">The sequence shown here is derived from an EMBL/GenBank/DDBJ whole genome shotgun (WGS) entry which is preliminary data.</text>
</comment>
<evidence type="ECO:0000313" key="5">
    <source>
        <dbReference type="Proteomes" id="UP000286715"/>
    </source>
</evidence>
<evidence type="ECO:0008006" key="6">
    <source>
        <dbReference type="Google" id="ProtNLM"/>
    </source>
</evidence>
<accession>A0A401XNE3</accession>
<reference evidence="4 5" key="1">
    <citation type="submission" date="2018-11" db="EMBL/GenBank/DDBJ databases">
        <title>Schleiferia aggregans sp. nov., a moderately thermophilic heterotrophic bacterium isolated from microbial mats at a terrestrial hot spring.</title>
        <authorList>
            <person name="Iino T."/>
            <person name="Ohkuma M."/>
            <person name="Haruta S."/>
        </authorList>
    </citation>
    <scope>NUCLEOTIDE SEQUENCE [LARGE SCALE GENOMIC DNA]</scope>
    <source>
        <strain evidence="4 5">LA</strain>
    </source>
</reference>
<gene>
    <name evidence="4" type="ORF">JCM31826_20190</name>
</gene>
<proteinExistence type="inferred from homology"/>
<organism evidence="4 5">
    <name type="scientific">Thermaurantimonas aggregans</name>
    <dbReference type="NCBI Taxonomy" id="2173829"/>
    <lineage>
        <taxon>Bacteria</taxon>
        <taxon>Pseudomonadati</taxon>
        <taxon>Bacteroidota</taxon>
        <taxon>Flavobacteriia</taxon>
        <taxon>Flavobacteriales</taxon>
        <taxon>Schleiferiaceae</taxon>
        <taxon>Thermaurantimonas</taxon>
    </lineage>
</organism>
<sequence length="462" mass="53192">MLLSQTVFAQHQDILEKPNIWKGPERNPKNQNSPLNAFKNGTIHGHFRYFYSHTDNNGPLSTFFANAFGGGFKYESAPYKNFQYGLGGFYIFNLHSSPMDRVDSLSNKGSRYELELFDITDPHNRHEMDRLEEFYVKYNFGNQSSVKVGRQLINTPFINLQDGRMRPTAIQGIWSEINESESFSVDAGIFNAISPRSTISVYKIGESIGLFPQGFDENGHPNHYHDHVNAQFVALAGLLYHPKKFLQISNWHMLIENVMYSTFVQVDAFTPTRFGNLFGAFQGIYQQAVGKGGSSDPQYRYIPINHTAATFGLRAGLDLDKFQFSLNYNRITDQGRFIMPREWGREPFFTFIPRERNEGAGDVHAYALKITYEPSESWIIAFHSGYFNLPDIDNVRLNKYKMPSYYHINLDVYHEFKGVLEGLDMHLLITSKINAQEKPLTPDLEINRVNIMLYNAVINYHF</sequence>
<evidence type="ECO:0000256" key="1">
    <source>
        <dbReference type="ARBA" id="ARBA00009075"/>
    </source>
</evidence>
<keyword evidence="3" id="KW-0732">Signal</keyword>
<evidence type="ECO:0000256" key="2">
    <source>
        <dbReference type="ARBA" id="ARBA00022448"/>
    </source>
</evidence>
<comment type="similarity">
    <text evidence="1">Belongs to the outer membrane porin (Opr) (TC 1.B.25) family.</text>
</comment>
<dbReference type="GO" id="GO:0016020">
    <property type="term" value="C:membrane"/>
    <property type="evidence" value="ECO:0007669"/>
    <property type="project" value="InterPro"/>
</dbReference>
<dbReference type="Pfam" id="PF03573">
    <property type="entry name" value="OprD"/>
    <property type="match status" value="1"/>
</dbReference>
<dbReference type="Proteomes" id="UP000286715">
    <property type="component" value="Unassembled WGS sequence"/>
</dbReference>
<keyword evidence="5" id="KW-1185">Reference proteome</keyword>
<dbReference type="Gene3D" id="2.40.160.10">
    <property type="entry name" value="Porin"/>
    <property type="match status" value="1"/>
</dbReference>
<keyword evidence="2" id="KW-0813">Transport</keyword>
<protein>
    <recommendedName>
        <fullName evidence="6">Porin</fullName>
    </recommendedName>
</protein>
<evidence type="ECO:0000313" key="4">
    <source>
        <dbReference type="EMBL" id="GCD78537.1"/>
    </source>
</evidence>
<dbReference type="AlphaFoldDB" id="A0A401XNE3"/>
<dbReference type="EMBL" id="BHZE01000026">
    <property type="protein sequence ID" value="GCD78537.1"/>
    <property type="molecule type" value="Genomic_DNA"/>
</dbReference>
<evidence type="ECO:0000256" key="3">
    <source>
        <dbReference type="ARBA" id="ARBA00022729"/>
    </source>
</evidence>